<dbReference type="GO" id="GO:0005829">
    <property type="term" value="C:cytosol"/>
    <property type="evidence" value="ECO:0007669"/>
    <property type="project" value="TreeGrafter"/>
</dbReference>
<dbReference type="PROSITE" id="PS51197">
    <property type="entry name" value="HTH_RRF2_2"/>
    <property type="match status" value="1"/>
</dbReference>
<name>A0A0L8V567_9BACT</name>
<comment type="caution">
    <text evidence="2">The sequence shown here is derived from an EMBL/GenBank/DDBJ whole genome shotgun (WGS) entry which is preliminary data.</text>
</comment>
<protein>
    <submittedName>
        <fullName evidence="2">Rrf2 family transcriptional regulator</fullName>
    </submittedName>
</protein>
<dbReference type="GO" id="GO:0003677">
    <property type="term" value="F:DNA binding"/>
    <property type="evidence" value="ECO:0007669"/>
    <property type="project" value="UniProtKB-KW"/>
</dbReference>
<dbReference type="STRING" id="1409788.NC99_36630"/>
<dbReference type="SUPFAM" id="SSF46785">
    <property type="entry name" value="Winged helix' DNA-binding domain"/>
    <property type="match status" value="1"/>
</dbReference>
<dbReference type="PANTHER" id="PTHR33221:SF5">
    <property type="entry name" value="HTH-TYPE TRANSCRIPTIONAL REGULATOR ISCR"/>
    <property type="match status" value="1"/>
</dbReference>
<dbReference type="PANTHER" id="PTHR33221">
    <property type="entry name" value="WINGED HELIX-TURN-HELIX TRANSCRIPTIONAL REGULATOR, RRF2 FAMILY"/>
    <property type="match status" value="1"/>
</dbReference>
<dbReference type="OrthoDB" id="9808360at2"/>
<proteinExistence type="predicted"/>
<dbReference type="Pfam" id="PF02082">
    <property type="entry name" value="Rrf2"/>
    <property type="match status" value="1"/>
</dbReference>
<keyword evidence="3" id="KW-1185">Reference proteome</keyword>
<dbReference type="AlphaFoldDB" id="A0A0L8V567"/>
<reference evidence="3" key="1">
    <citation type="submission" date="2015-07" db="EMBL/GenBank/DDBJ databases">
        <title>Genome sequencing of Sunxiuqinia dokdonensis strain SK.</title>
        <authorList>
            <person name="Ahn S."/>
            <person name="Kim B.-C."/>
        </authorList>
    </citation>
    <scope>NUCLEOTIDE SEQUENCE [LARGE SCALE GENOMIC DNA]</scope>
    <source>
        <strain evidence="3">SK</strain>
    </source>
</reference>
<organism evidence="2 3">
    <name type="scientific">Sunxiuqinia dokdonensis</name>
    <dbReference type="NCBI Taxonomy" id="1409788"/>
    <lineage>
        <taxon>Bacteria</taxon>
        <taxon>Pseudomonadati</taxon>
        <taxon>Bacteroidota</taxon>
        <taxon>Bacteroidia</taxon>
        <taxon>Marinilabiliales</taxon>
        <taxon>Prolixibacteraceae</taxon>
        <taxon>Sunxiuqinia</taxon>
    </lineage>
</organism>
<accession>A0A0L8V567</accession>
<dbReference type="InterPro" id="IPR036388">
    <property type="entry name" value="WH-like_DNA-bd_sf"/>
</dbReference>
<dbReference type="GO" id="GO:0003700">
    <property type="term" value="F:DNA-binding transcription factor activity"/>
    <property type="evidence" value="ECO:0007669"/>
    <property type="project" value="TreeGrafter"/>
</dbReference>
<keyword evidence="1" id="KW-0238">DNA-binding</keyword>
<evidence type="ECO:0000313" key="3">
    <source>
        <dbReference type="Proteomes" id="UP000036958"/>
    </source>
</evidence>
<evidence type="ECO:0000256" key="1">
    <source>
        <dbReference type="ARBA" id="ARBA00023125"/>
    </source>
</evidence>
<dbReference type="EMBL" id="LGIA01000182">
    <property type="protein sequence ID" value="KOH43579.1"/>
    <property type="molecule type" value="Genomic_DNA"/>
</dbReference>
<dbReference type="NCBIfam" id="TIGR00738">
    <property type="entry name" value="rrf2_super"/>
    <property type="match status" value="1"/>
</dbReference>
<evidence type="ECO:0000313" key="2">
    <source>
        <dbReference type="EMBL" id="KOH43579.1"/>
    </source>
</evidence>
<sequence length="139" mass="15705">MKFSTKTRYGIRAMLEIAKDESQNGVFQKDIALNQDLSVKYLDQIICGLKTAGLIINLRGKKSGYILTRPPAEITMLDIHNAFEPGICVIDCMATGFVCDRKGICQVKGFWENLNTMIVDYFKSVTLQDLRDNKVLLDH</sequence>
<dbReference type="InterPro" id="IPR036390">
    <property type="entry name" value="WH_DNA-bd_sf"/>
</dbReference>
<dbReference type="Gene3D" id="1.10.10.10">
    <property type="entry name" value="Winged helix-like DNA-binding domain superfamily/Winged helix DNA-binding domain"/>
    <property type="match status" value="1"/>
</dbReference>
<gene>
    <name evidence="2" type="ORF">NC99_36630</name>
</gene>
<dbReference type="InterPro" id="IPR000944">
    <property type="entry name" value="Tscrpt_reg_Rrf2"/>
</dbReference>
<dbReference type="Proteomes" id="UP000036958">
    <property type="component" value="Unassembled WGS sequence"/>
</dbReference>
<dbReference type="RefSeq" id="WP_053186402.1">
    <property type="nucleotide sequence ID" value="NZ_LGIA01000182.1"/>
</dbReference>